<feature type="region of interest" description="Disordered" evidence="2">
    <location>
        <begin position="34"/>
        <end position="67"/>
    </location>
</feature>
<protein>
    <submittedName>
        <fullName evidence="3">Uncharacterized protein</fullName>
    </submittedName>
</protein>
<feature type="compositionally biased region" description="Polar residues" evidence="2">
    <location>
        <begin position="369"/>
        <end position="382"/>
    </location>
</feature>
<reference evidence="3" key="1">
    <citation type="submission" date="2021-01" db="EMBL/GenBank/DDBJ databases">
        <authorList>
            <person name="Corre E."/>
            <person name="Pelletier E."/>
            <person name="Niang G."/>
            <person name="Scheremetjew M."/>
            <person name="Finn R."/>
            <person name="Kale V."/>
            <person name="Holt S."/>
            <person name="Cochrane G."/>
            <person name="Meng A."/>
            <person name="Brown T."/>
            <person name="Cohen L."/>
        </authorList>
    </citation>
    <scope>NUCLEOTIDE SEQUENCE</scope>
    <source>
        <strain evidence="3">CCMP3105</strain>
    </source>
</reference>
<sequence length="630" mass="66619">MDSEGFEVAAAPARGKIVQELVDLRVELQRLSQLAASQEEADEQQEDTKPEISPELESHTRTSQGFSFECRAQEVEIQQLRRLLRDRDMALSRVEGALEEARRSRSALETRLERAQGEYRSAEAQLAEAGAVARELRQALPSLRTTRAFSEEPRAAAAATMRVLRGAVPDRPDVQACPAGELIKGLVDHLQGKSSPESQKRDLEDRFQPQTGRSSPGCMTPGLATPGRATPPMVSPGHCATVSLGSSVGEAAIDYLERQMLSIASQNAALEEKIMRHCGPPPPPVRSLGGSSICMADPGSTTGGSICTADTAASTPKRLEARELLGAKSPNKAVGQRLPHARRSLGDMPMGASQQVSIVGPPWEHHDSLGSSLPTAHSTSPARVSPPVFQPAERIPSRSPKKQQRWQVSGSNTPTPGGSSCSTTCTRGSAPPMPETLLGAPGMLAAACTIPAAARAITVARLTSSNTAPSPFGASRATSPVGAALGSWQPVPALPGNVSPMEPPPTLQMCMVPQQLPQQQPPPQQQQQQQQQLAPTVSVGSHVAPPHAQAPCLPLQPRNRSPSLVARSPRSTPRTLENNAPALSWASAPSRKQVPMAHLAVVPAQKGPGRPGALQQQHQLPPAPRGALCA</sequence>
<gene>
    <name evidence="3" type="ORF">AMON00008_LOCUS20575</name>
</gene>
<feature type="compositionally biased region" description="Low complexity" evidence="2">
    <location>
        <begin position="611"/>
        <end position="620"/>
    </location>
</feature>
<evidence type="ECO:0000313" key="3">
    <source>
        <dbReference type="EMBL" id="CAE4583873.1"/>
    </source>
</evidence>
<feature type="coiled-coil region" evidence="1">
    <location>
        <begin position="91"/>
        <end position="139"/>
    </location>
</feature>
<name>A0A7S4QHI2_9DINO</name>
<evidence type="ECO:0000256" key="1">
    <source>
        <dbReference type="SAM" id="Coils"/>
    </source>
</evidence>
<feature type="compositionally biased region" description="Basic and acidic residues" evidence="2">
    <location>
        <begin position="46"/>
        <end position="60"/>
    </location>
</feature>
<feature type="region of interest" description="Disordered" evidence="2">
    <location>
        <begin position="190"/>
        <end position="223"/>
    </location>
</feature>
<evidence type="ECO:0000256" key="2">
    <source>
        <dbReference type="SAM" id="MobiDB-lite"/>
    </source>
</evidence>
<feature type="compositionally biased region" description="Basic and acidic residues" evidence="2">
    <location>
        <begin position="198"/>
        <end position="207"/>
    </location>
</feature>
<dbReference type="EMBL" id="HBNR01030134">
    <property type="protein sequence ID" value="CAE4583873.1"/>
    <property type="molecule type" value="Transcribed_RNA"/>
</dbReference>
<feature type="region of interest" description="Disordered" evidence="2">
    <location>
        <begin position="345"/>
        <end position="433"/>
    </location>
</feature>
<feature type="compositionally biased region" description="Polar residues" evidence="2">
    <location>
        <begin position="569"/>
        <end position="578"/>
    </location>
</feature>
<feature type="compositionally biased region" description="Low complexity" evidence="2">
    <location>
        <begin position="409"/>
        <end position="429"/>
    </location>
</feature>
<accession>A0A7S4QHI2</accession>
<keyword evidence="1" id="KW-0175">Coiled coil</keyword>
<organism evidence="3">
    <name type="scientific">Alexandrium monilatum</name>
    <dbReference type="NCBI Taxonomy" id="311494"/>
    <lineage>
        <taxon>Eukaryota</taxon>
        <taxon>Sar</taxon>
        <taxon>Alveolata</taxon>
        <taxon>Dinophyceae</taxon>
        <taxon>Gonyaulacales</taxon>
        <taxon>Pyrocystaceae</taxon>
        <taxon>Alexandrium</taxon>
    </lineage>
</organism>
<proteinExistence type="predicted"/>
<dbReference type="AlphaFoldDB" id="A0A7S4QHI2"/>
<feature type="region of interest" description="Disordered" evidence="2">
    <location>
        <begin position="516"/>
        <end position="630"/>
    </location>
</feature>